<dbReference type="AlphaFoldDB" id="A7F7B5"/>
<dbReference type="KEGG" id="ssl:SS1G_13495"/>
<protein>
    <submittedName>
        <fullName evidence="1">Uncharacterized protein</fullName>
    </submittedName>
</protein>
<sequence length="67" mass="7309">MWFRFKFIFEVVFKSGTGDSKGSGTESALSFGRRFGKFGEREVFNNGALGLIFRGCPLFLGMGGGDS</sequence>
<dbReference type="EMBL" id="CH476645">
    <property type="protein sequence ID" value="EDN98636.1"/>
    <property type="molecule type" value="Genomic_DNA"/>
</dbReference>
<reference evidence="2" key="1">
    <citation type="journal article" date="2011" name="PLoS Genet.">
        <title>Genomic analysis of the necrotrophic fungal pathogens Sclerotinia sclerotiorum and Botrytis cinerea.</title>
        <authorList>
            <person name="Amselem J."/>
            <person name="Cuomo C.A."/>
            <person name="van Kan J.A."/>
            <person name="Viaud M."/>
            <person name="Benito E.P."/>
            <person name="Couloux A."/>
            <person name="Coutinho P.M."/>
            <person name="de Vries R.P."/>
            <person name="Dyer P.S."/>
            <person name="Fillinger S."/>
            <person name="Fournier E."/>
            <person name="Gout L."/>
            <person name="Hahn M."/>
            <person name="Kohn L."/>
            <person name="Lapalu N."/>
            <person name="Plummer K.M."/>
            <person name="Pradier J.M."/>
            <person name="Quevillon E."/>
            <person name="Sharon A."/>
            <person name="Simon A."/>
            <person name="ten Have A."/>
            <person name="Tudzynski B."/>
            <person name="Tudzynski P."/>
            <person name="Wincker P."/>
            <person name="Andrew M."/>
            <person name="Anthouard V."/>
            <person name="Beever R.E."/>
            <person name="Beffa R."/>
            <person name="Benoit I."/>
            <person name="Bouzid O."/>
            <person name="Brault B."/>
            <person name="Chen Z."/>
            <person name="Choquer M."/>
            <person name="Collemare J."/>
            <person name="Cotton P."/>
            <person name="Danchin E.G."/>
            <person name="Da Silva C."/>
            <person name="Gautier A."/>
            <person name="Giraud C."/>
            <person name="Giraud T."/>
            <person name="Gonzalez C."/>
            <person name="Grossetete S."/>
            <person name="Guldener U."/>
            <person name="Henrissat B."/>
            <person name="Howlett B.J."/>
            <person name="Kodira C."/>
            <person name="Kretschmer M."/>
            <person name="Lappartient A."/>
            <person name="Leroch M."/>
            <person name="Levis C."/>
            <person name="Mauceli E."/>
            <person name="Neuveglise C."/>
            <person name="Oeser B."/>
            <person name="Pearson M."/>
            <person name="Poulain J."/>
            <person name="Poussereau N."/>
            <person name="Quesneville H."/>
            <person name="Rascle C."/>
            <person name="Schumacher J."/>
            <person name="Segurens B."/>
            <person name="Sexton A."/>
            <person name="Silva E."/>
            <person name="Sirven C."/>
            <person name="Soanes D.M."/>
            <person name="Talbot N.J."/>
            <person name="Templeton M."/>
            <person name="Yandava C."/>
            <person name="Yarden O."/>
            <person name="Zeng Q."/>
            <person name="Rollins J.A."/>
            <person name="Lebrun M.H."/>
            <person name="Dickman M."/>
        </authorList>
    </citation>
    <scope>NUCLEOTIDE SEQUENCE [LARGE SCALE GENOMIC DNA]</scope>
    <source>
        <strain evidence="2">ATCC 18683 / 1980 / Ss-1</strain>
    </source>
</reference>
<evidence type="ECO:0000313" key="1">
    <source>
        <dbReference type="EMBL" id="EDN98636.1"/>
    </source>
</evidence>
<keyword evidence="2" id="KW-1185">Reference proteome</keyword>
<organism evidence="1 2">
    <name type="scientific">Sclerotinia sclerotiorum (strain ATCC 18683 / 1980 / Ss-1)</name>
    <name type="common">White mold</name>
    <name type="synonym">Whetzelinia sclerotiorum</name>
    <dbReference type="NCBI Taxonomy" id="665079"/>
    <lineage>
        <taxon>Eukaryota</taxon>
        <taxon>Fungi</taxon>
        <taxon>Dikarya</taxon>
        <taxon>Ascomycota</taxon>
        <taxon>Pezizomycotina</taxon>
        <taxon>Leotiomycetes</taxon>
        <taxon>Helotiales</taxon>
        <taxon>Sclerotiniaceae</taxon>
        <taxon>Sclerotinia</taxon>
    </lineage>
</organism>
<evidence type="ECO:0000313" key="2">
    <source>
        <dbReference type="Proteomes" id="UP000001312"/>
    </source>
</evidence>
<name>A7F7B5_SCLS1</name>
<dbReference type="RefSeq" id="XP_001585611.1">
    <property type="nucleotide sequence ID" value="XM_001585561.1"/>
</dbReference>
<dbReference type="Proteomes" id="UP000001312">
    <property type="component" value="Unassembled WGS sequence"/>
</dbReference>
<accession>A7F7B5</accession>
<proteinExistence type="predicted"/>
<dbReference type="HOGENOM" id="CLU_2813983_0_0_1"/>
<gene>
    <name evidence="1" type="ORF">SS1G_13495</name>
</gene>
<dbReference type="GeneID" id="5481714"/>
<dbReference type="InParanoid" id="A7F7B5"/>